<keyword evidence="4" id="KW-0804">Transcription</keyword>
<dbReference type="Gene3D" id="3.40.190.10">
    <property type="entry name" value="Periplasmic binding protein-like II"/>
    <property type="match status" value="2"/>
</dbReference>
<protein>
    <submittedName>
        <fullName evidence="6">LysR substrate-binding domain-containing protein</fullName>
    </submittedName>
</protein>
<organism evidence="6 7">
    <name type="scientific">Xanthomonas chitinilytica</name>
    <dbReference type="NCBI Taxonomy" id="2989819"/>
    <lineage>
        <taxon>Bacteria</taxon>
        <taxon>Pseudomonadati</taxon>
        <taxon>Pseudomonadota</taxon>
        <taxon>Gammaproteobacteria</taxon>
        <taxon>Lysobacterales</taxon>
        <taxon>Lysobacteraceae</taxon>
        <taxon>Xanthomonas</taxon>
    </lineage>
</organism>
<dbReference type="Gene3D" id="1.10.10.10">
    <property type="entry name" value="Winged helix-like DNA-binding domain superfamily/Winged helix DNA-binding domain"/>
    <property type="match status" value="1"/>
</dbReference>
<dbReference type="Pfam" id="PF00126">
    <property type="entry name" value="HTH_1"/>
    <property type="match status" value="1"/>
</dbReference>
<comment type="caution">
    <text evidence="6">The sequence shown here is derived from an EMBL/GenBank/DDBJ whole genome shotgun (WGS) entry which is preliminary data.</text>
</comment>
<evidence type="ECO:0000259" key="5">
    <source>
        <dbReference type="PROSITE" id="PS50931"/>
    </source>
</evidence>
<dbReference type="RefSeq" id="WP_265128292.1">
    <property type="nucleotide sequence ID" value="NZ_JAPCHY010000010.1"/>
</dbReference>
<evidence type="ECO:0000313" key="7">
    <source>
        <dbReference type="Proteomes" id="UP001209922"/>
    </source>
</evidence>
<dbReference type="InterPro" id="IPR036390">
    <property type="entry name" value="WH_DNA-bd_sf"/>
</dbReference>
<dbReference type="Pfam" id="PF03466">
    <property type="entry name" value="LysR_substrate"/>
    <property type="match status" value="1"/>
</dbReference>
<evidence type="ECO:0000256" key="4">
    <source>
        <dbReference type="ARBA" id="ARBA00023163"/>
    </source>
</evidence>
<proteinExistence type="inferred from homology"/>
<dbReference type="PROSITE" id="PS50931">
    <property type="entry name" value="HTH_LYSR"/>
    <property type="match status" value="1"/>
</dbReference>
<dbReference type="InterPro" id="IPR058163">
    <property type="entry name" value="LysR-type_TF_proteobact-type"/>
</dbReference>
<dbReference type="PANTHER" id="PTHR30537">
    <property type="entry name" value="HTH-TYPE TRANSCRIPTIONAL REGULATOR"/>
    <property type="match status" value="1"/>
</dbReference>
<dbReference type="InterPro" id="IPR005119">
    <property type="entry name" value="LysR_subst-bd"/>
</dbReference>
<dbReference type="EMBL" id="JAPCHY010000010">
    <property type="protein sequence ID" value="MCW4473307.1"/>
    <property type="molecule type" value="Genomic_DNA"/>
</dbReference>
<name>A0ABT3JXT3_9XANT</name>
<dbReference type="CDD" id="cd08432">
    <property type="entry name" value="PBP2_GcdR_TrpI_HvrB_AmpR_like"/>
    <property type="match status" value="1"/>
</dbReference>
<dbReference type="SUPFAM" id="SSF53850">
    <property type="entry name" value="Periplasmic binding protein-like II"/>
    <property type="match status" value="1"/>
</dbReference>
<keyword evidence="3" id="KW-0238">DNA-binding</keyword>
<accession>A0ABT3JXT3</accession>
<evidence type="ECO:0000256" key="2">
    <source>
        <dbReference type="ARBA" id="ARBA00023015"/>
    </source>
</evidence>
<keyword evidence="2" id="KW-0805">Transcription regulation</keyword>
<evidence type="ECO:0000256" key="3">
    <source>
        <dbReference type="ARBA" id="ARBA00023125"/>
    </source>
</evidence>
<feature type="domain" description="HTH lysR-type" evidence="5">
    <location>
        <begin position="4"/>
        <end position="61"/>
    </location>
</feature>
<keyword evidence="7" id="KW-1185">Reference proteome</keyword>
<dbReference type="Proteomes" id="UP001209922">
    <property type="component" value="Unassembled WGS sequence"/>
</dbReference>
<evidence type="ECO:0000313" key="6">
    <source>
        <dbReference type="EMBL" id="MCW4473307.1"/>
    </source>
</evidence>
<reference evidence="6 7" key="1">
    <citation type="submission" date="2022-10" db="EMBL/GenBank/DDBJ databases">
        <title>Xanthomonas sp. H13-6.</title>
        <authorList>
            <person name="Liu X."/>
            <person name="Deng Z."/>
            <person name="Jiang Y."/>
            <person name="Yu T."/>
            <person name="Ai J."/>
        </authorList>
    </citation>
    <scope>NUCLEOTIDE SEQUENCE [LARGE SCALE GENOMIC DNA]</scope>
    <source>
        <strain evidence="6 7">H13-6</strain>
    </source>
</reference>
<dbReference type="PANTHER" id="PTHR30537:SF79">
    <property type="entry name" value="TRANSCRIPTIONAL REGULATOR-RELATED"/>
    <property type="match status" value="1"/>
</dbReference>
<comment type="similarity">
    <text evidence="1">Belongs to the LysR transcriptional regulatory family.</text>
</comment>
<evidence type="ECO:0000256" key="1">
    <source>
        <dbReference type="ARBA" id="ARBA00009437"/>
    </source>
</evidence>
<sequence>MGRLPLEQLEAFVCAARLGNLTRAAEAMNLTVSALSHRMRQLEQRMGQVLLQRGPRGVALTLAGQRLLDDVGEPLDRIAQALRRRATVPGNTVTLSLTPSMANAWLVSRLPQLVAAHPQLSLSLQSSAHLVDFEREPVDLALRLGRGQWPGVQAEFLFDEWISPVASPELLARHGKVPLARLAELPLLGDPGGRWPQWFARFGGEPPARYVAHLDDSEALHHAAATGMGVALARLTLAQPLIAAGRLVRLTRRRLKPDFAHYLVYPERSLRHPGAVLVCDWLRQQATRMEAP</sequence>
<dbReference type="SUPFAM" id="SSF46785">
    <property type="entry name" value="Winged helix' DNA-binding domain"/>
    <property type="match status" value="1"/>
</dbReference>
<dbReference type="InterPro" id="IPR036388">
    <property type="entry name" value="WH-like_DNA-bd_sf"/>
</dbReference>
<gene>
    <name evidence="6" type="ORF">OK345_12420</name>
</gene>
<dbReference type="InterPro" id="IPR000847">
    <property type="entry name" value="LysR_HTH_N"/>
</dbReference>